<dbReference type="EMBL" id="LAVV01012970">
    <property type="protein sequence ID" value="KNZ46133.1"/>
    <property type="molecule type" value="Genomic_DNA"/>
</dbReference>
<dbReference type="Proteomes" id="UP000037035">
    <property type="component" value="Unassembled WGS sequence"/>
</dbReference>
<sequence length="56" mass="6427">MEGVLTVKRRCKECARMNLECGPSTASRGSRMKCESCRRQKVLCRFPNGFPFEDPE</sequence>
<organism evidence="1 2">
    <name type="scientific">Puccinia sorghi</name>
    <dbReference type="NCBI Taxonomy" id="27349"/>
    <lineage>
        <taxon>Eukaryota</taxon>
        <taxon>Fungi</taxon>
        <taxon>Dikarya</taxon>
        <taxon>Basidiomycota</taxon>
        <taxon>Pucciniomycotina</taxon>
        <taxon>Pucciniomycetes</taxon>
        <taxon>Pucciniales</taxon>
        <taxon>Pucciniaceae</taxon>
        <taxon>Puccinia</taxon>
    </lineage>
</organism>
<protein>
    <recommendedName>
        <fullName evidence="3">Zn(2)-C6 fungal-type domain-containing protein</fullName>
    </recommendedName>
</protein>
<accession>A0A0L6UC60</accession>
<name>A0A0L6UC60_9BASI</name>
<evidence type="ECO:0000313" key="2">
    <source>
        <dbReference type="Proteomes" id="UP000037035"/>
    </source>
</evidence>
<evidence type="ECO:0008006" key="3">
    <source>
        <dbReference type="Google" id="ProtNLM"/>
    </source>
</evidence>
<evidence type="ECO:0000313" key="1">
    <source>
        <dbReference type="EMBL" id="KNZ46133.1"/>
    </source>
</evidence>
<reference evidence="1 2" key="1">
    <citation type="submission" date="2015-08" db="EMBL/GenBank/DDBJ databases">
        <title>Next Generation Sequencing and Analysis of the Genome of Puccinia sorghi L Schw, the Causal Agent of Maize Common Rust.</title>
        <authorList>
            <person name="Rochi L."/>
            <person name="Burguener G."/>
            <person name="Darino M."/>
            <person name="Turjanski A."/>
            <person name="Kreff E."/>
            <person name="Dieguez M.J."/>
            <person name="Sacco F."/>
        </authorList>
    </citation>
    <scope>NUCLEOTIDE SEQUENCE [LARGE SCALE GENOMIC DNA]</scope>
    <source>
        <strain evidence="1 2">RO10H11247</strain>
    </source>
</reference>
<comment type="caution">
    <text evidence="1">The sequence shown here is derived from an EMBL/GenBank/DDBJ whole genome shotgun (WGS) entry which is preliminary data.</text>
</comment>
<dbReference type="AlphaFoldDB" id="A0A0L6UC60"/>
<proteinExistence type="predicted"/>
<dbReference type="VEuPathDB" id="FungiDB:VP01_7528g1"/>
<keyword evidence="2" id="KW-1185">Reference proteome</keyword>
<gene>
    <name evidence="1" type="ORF">VP01_7528g1</name>
</gene>
<dbReference type="OrthoDB" id="10663943at2759"/>
<feature type="non-terminal residue" evidence="1">
    <location>
        <position position="56"/>
    </location>
</feature>